<dbReference type="PANTHER" id="PTHR31066:SF10">
    <property type="entry name" value="OCTICOSAPEPTIDE_PHOX_BEM1P FAMILY PROTEIN"/>
    <property type="match status" value="1"/>
</dbReference>
<dbReference type="PANTHER" id="PTHR31066">
    <property type="entry name" value="OS05G0427100 PROTEIN-RELATED"/>
    <property type="match status" value="1"/>
</dbReference>
<dbReference type="CDD" id="cd06410">
    <property type="entry name" value="PB1_UP2"/>
    <property type="match status" value="1"/>
</dbReference>
<dbReference type="Pfam" id="PF00564">
    <property type="entry name" value="PB1"/>
    <property type="match status" value="1"/>
</dbReference>
<comment type="caution">
    <text evidence="3">The sequence shown here is derived from an EMBL/GenBank/DDBJ whole genome shotgun (WGS) entry which is preliminary data.</text>
</comment>
<feature type="domain" description="PB1" evidence="2">
    <location>
        <begin position="46"/>
        <end position="131"/>
    </location>
</feature>
<dbReference type="InterPro" id="IPR000270">
    <property type="entry name" value="PB1_dom"/>
</dbReference>
<dbReference type="InterPro" id="IPR053198">
    <property type="entry name" value="Gynoecium_Dev_Regulator"/>
</dbReference>
<gene>
    <name evidence="3" type="ORF">O6P43_025242</name>
</gene>
<name>A0AAD7L8K4_QUISA</name>
<dbReference type="SUPFAM" id="SSF54277">
    <property type="entry name" value="CAD &amp; PB1 domains"/>
    <property type="match status" value="1"/>
</dbReference>
<dbReference type="EMBL" id="JARAOO010000010">
    <property type="protein sequence ID" value="KAJ7953553.1"/>
    <property type="molecule type" value="Genomic_DNA"/>
</dbReference>
<evidence type="ECO:0000256" key="1">
    <source>
        <dbReference type="SAM" id="MobiDB-lite"/>
    </source>
</evidence>
<keyword evidence="4" id="KW-1185">Reference proteome</keyword>
<organism evidence="3 4">
    <name type="scientific">Quillaja saponaria</name>
    <name type="common">Soap bark tree</name>
    <dbReference type="NCBI Taxonomy" id="32244"/>
    <lineage>
        <taxon>Eukaryota</taxon>
        <taxon>Viridiplantae</taxon>
        <taxon>Streptophyta</taxon>
        <taxon>Embryophyta</taxon>
        <taxon>Tracheophyta</taxon>
        <taxon>Spermatophyta</taxon>
        <taxon>Magnoliopsida</taxon>
        <taxon>eudicotyledons</taxon>
        <taxon>Gunneridae</taxon>
        <taxon>Pentapetalae</taxon>
        <taxon>rosids</taxon>
        <taxon>fabids</taxon>
        <taxon>Fabales</taxon>
        <taxon>Quillajaceae</taxon>
        <taxon>Quillaja</taxon>
    </lineage>
</organism>
<accession>A0AAD7L8K4</accession>
<dbReference type="SMART" id="SM00666">
    <property type="entry name" value="PB1"/>
    <property type="match status" value="1"/>
</dbReference>
<sequence>MVPHIGLKTTLQKLLASSSSPNSSSVSLFPITKLDPIYLISKPEPSMTGKLRYLGGQTRVIAVDRSIPFSELLLKLGEFCRTAVSVRCQLPNEDLDALVSITSDEDLENLIEEYNRVASPPSSLKIRAFLSPPKSFKKVSLSSFSNSSASSNSSSSSSSSSSRSPKAAAGSGLSYTPRYTAMPAVPDRCLHQISPPVSFPVGMEKSSGKNIHLPPQYAYHAHNNPGQIYLIHNGNHWQ</sequence>
<feature type="compositionally biased region" description="Low complexity" evidence="1">
    <location>
        <begin position="143"/>
        <end position="171"/>
    </location>
</feature>
<evidence type="ECO:0000313" key="4">
    <source>
        <dbReference type="Proteomes" id="UP001163823"/>
    </source>
</evidence>
<protein>
    <submittedName>
        <fullName evidence="3">Octicosapeptide/Phox/Bem1p domain-containing protein</fullName>
    </submittedName>
</protein>
<dbReference type="AlphaFoldDB" id="A0AAD7L8K4"/>
<dbReference type="Proteomes" id="UP001163823">
    <property type="component" value="Chromosome 10"/>
</dbReference>
<dbReference type="KEGG" id="qsa:O6P43_025242"/>
<dbReference type="Gene3D" id="3.10.20.90">
    <property type="entry name" value="Phosphatidylinositol 3-kinase Catalytic Subunit, Chain A, domain 1"/>
    <property type="match status" value="1"/>
</dbReference>
<evidence type="ECO:0000259" key="2">
    <source>
        <dbReference type="SMART" id="SM00666"/>
    </source>
</evidence>
<proteinExistence type="predicted"/>
<evidence type="ECO:0000313" key="3">
    <source>
        <dbReference type="EMBL" id="KAJ7953553.1"/>
    </source>
</evidence>
<feature type="region of interest" description="Disordered" evidence="1">
    <location>
        <begin position="143"/>
        <end position="173"/>
    </location>
</feature>
<reference evidence="3" key="1">
    <citation type="journal article" date="2023" name="Science">
        <title>Elucidation of the pathway for biosynthesis of saponin adjuvants from the soapbark tree.</title>
        <authorList>
            <person name="Reed J."/>
            <person name="Orme A."/>
            <person name="El-Demerdash A."/>
            <person name="Owen C."/>
            <person name="Martin L.B.B."/>
            <person name="Misra R.C."/>
            <person name="Kikuchi S."/>
            <person name="Rejzek M."/>
            <person name="Martin A.C."/>
            <person name="Harkess A."/>
            <person name="Leebens-Mack J."/>
            <person name="Louveau T."/>
            <person name="Stephenson M.J."/>
            <person name="Osbourn A."/>
        </authorList>
    </citation>
    <scope>NUCLEOTIDE SEQUENCE</scope>
    <source>
        <strain evidence="3">S10</strain>
    </source>
</reference>